<dbReference type="EMBL" id="NRSJ01000020">
    <property type="protein sequence ID" value="MBK1705233.1"/>
    <property type="molecule type" value="Genomic_DNA"/>
</dbReference>
<evidence type="ECO:0000256" key="1">
    <source>
        <dbReference type="SAM" id="MobiDB-lite"/>
    </source>
</evidence>
<dbReference type="InterPro" id="IPR036378">
    <property type="entry name" value="FAS1_dom_sf"/>
</dbReference>
<dbReference type="SUPFAM" id="SSF82153">
    <property type="entry name" value="FAS1 domain"/>
    <property type="match status" value="1"/>
</dbReference>
<evidence type="ECO:0000313" key="3">
    <source>
        <dbReference type="EMBL" id="MBK1705233.1"/>
    </source>
</evidence>
<sequence length="249" mass="26372">MSLATPTQSDVSGASSWAVPAPRRATPALGRAGLALIQPSSKRIQAMTDQQPTFLTQQRWTIIFALVIGLGPLTALTFGSKYADEETLARAEAGDRNYEAPGPFASYDPPKTVGSAADSTVLDITQDAALFSDFEQAVEQAGMLEVLKEDGPFTLFVPTNSAFDALPEEKRQALMQDQQALIDLVSNHVVRARLGITDLLQADQTESLSGKALQLSAPGAQLSVGGAEIVQSNLVAGNGIVHVIDRVIL</sequence>
<gene>
    <name evidence="3" type="ORF">CKO40_11935</name>
</gene>
<dbReference type="GO" id="GO:0005615">
    <property type="term" value="C:extracellular space"/>
    <property type="evidence" value="ECO:0007669"/>
    <property type="project" value="TreeGrafter"/>
</dbReference>
<dbReference type="PROSITE" id="PS50213">
    <property type="entry name" value="FAS1"/>
    <property type="match status" value="1"/>
</dbReference>
<dbReference type="Gene3D" id="2.30.180.10">
    <property type="entry name" value="FAS1 domain"/>
    <property type="match status" value="1"/>
</dbReference>
<dbReference type="PANTHER" id="PTHR10900:SF77">
    <property type="entry name" value="FI19380P1"/>
    <property type="match status" value="1"/>
</dbReference>
<dbReference type="AlphaFoldDB" id="A0AAJ0U4P3"/>
<keyword evidence="4" id="KW-1185">Reference proteome</keyword>
<feature type="region of interest" description="Disordered" evidence="1">
    <location>
        <begin position="1"/>
        <end position="22"/>
    </location>
</feature>
<reference evidence="3" key="1">
    <citation type="submission" date="2017-08" db="EMBL/GenBank/DDBJ databases">
        <authorList>
            <person name="Imhoff J.F."/>
            <person name="Rahn T."/>
            <person name="Kuenzel S."/>
            <person name="Neulinger S.C."/>
        </authorList>
    </citation>
    <scope>NUCLEOTIDE SEQUENCE</scope>
    <source>
        <strain evidence="3">DSM 11080</strain>
    </source>
</reference>
<dbReference type="FunFam" id="2.30.180.10:FF:000032">
    <property type="entry name" value="Fasciclin domain-containing protein, putative"/>
    <property type="match status" value="1"/>
</dbReference>
<accession>A0AAJ0U4P3</accession>
<reference evidence="3" key="2">
    <citation type="journal article" date="2020" name="Microorganisms">
        <title>Osmotic Adaptation and Compatible Solute Biosynthesis of Phototrophic Bacteria as Revealed from Genome Analyses.</title>
        <authorList>
            <person name="Imhoff J.F."/>
            <person name="Rahn T."/>
            <person name="Kunzel S."/>
            <person name="Keller A."/>
            <person name="Neulinger S.C."/>
        </authorList>
    </citation>
    <scope>NUCLEOTIDE SEQUENCE</scope>
    <source>
        <strain evidence="3">DSM 11080</strain>
    </source>
</reference>
<dbReference type="Pfam" id="PF02469">
    <property type="entry name" value="Fasciclin"/>
    <property type="match status" value="1"/>
</dbReference>
<comment type="caution">
    <text evidence="3">The sequence shown here is derived from an EMBL/GenBank/DDBJ whole genome shotgun (WGS) entry which is preliminary data.</text>
</comment>
<dbReference type="Proteomes" id="UP001296776">
    <property type="component" value="Unassembled WGS sequence"/>
</dbReference>
<protein>
    <recommendedName>
        <fullName evidence="2">FAS1 domain-containing protein</fullName>
    </recommendedName>
</protein>
<feature type="domain" description="FAS1" evidence="2">
    <location>
        <begin position="118"/>
        <end position="248"/>
    </location>
</feature>
<evidence type="ECO:0000259" key="2">
    <source>
        <dbReference type="PROSITE" id="PS50213"/>
    </source>
</evidence>
<dbReference type="InterPro" id="IPR050904">
    <property type="entry name" value="Adhesion/Biosynth-related"/>
</dbReference>
<name>A0AAJ0U4P3_9GAMM</name>
<dbReference type="InterPro" id="IPR000782">
    <property type="entry name" value="FAS1_domain"/>
</dbReference>
<proteinExistence type="predicted"/>
<dbReference type="SMART" id="SM00554">
    <property type="entry name" value="FAS1"/>
    <property type="match status" value="1"/>
</dbReference>
<evidence type="ECO:0000313" key="4">
    <source>
        <dbReference type="Proteomes" id="UP001296776"/>
    </source>
</evidence>
<organism evidence="3 4">
    <name type="scientific">Halochromatium glycolicum</name>
    <dbReference type="NCBI Taxonomy" id="85075"/>
    <lineage>
        <taxon>Bacteria</taxon>
        <taxon>Pseudomonadati</taxon>
        <taxon>Pseudomonadota</taxon>
        <taxon>Gammaproteobacteria</taxon>
        <taxon>Chromatiales</taxon>
        <taxon>Chromatiaceae</taxon>
        <taxon>Halochromatium</taxon>
    </lineage>
</organism>
<dbReference type="PANTHER" id="PTHR10900">
    <property type="entry name" value="PERIOSTIN-RELATED"/>
    <property type="match status" value="1"/>
</dbReference>
<feature type="compositionally biased region" description="Polar residues" evidence="1">
    <location>
        <begin position="1"/>
        <end position="15"/>
    </location>
</feature>